<reference evidence="6" key="3">
    <citation type="submission" date="2020-04" db="EMBL/GenBank/DDBJ databases">
        <authorList>
            <person name="Grover C.E."/>
            <person name="Arick M.A. II"/>
            <person name="Thrash A."/>
            <person name="Conover J.L."/>
            <person name="Sanders W.S."/>
            <person name="Peterson D.G."/>
            <person name="Scheffler J.A."/>
            <person name="Scheffler B.E."/>
            <person name="Wendel J.F."/>
        </authorList>
    </citation>
    <scope>NUCLEOTIDE SEQUENCE</scope>
    <source>
        <strain evidence="6">8</strain>
        <tissue evidence="6">Leaf</tissue>
    </source>
</reference>
<sequence length="209" mass="23733">MSIMPLVEISFLFISSLSLERIKRNFTLSSVSCVSKIKSFQHPPSLQTHQKETMSIVPINDQQGTPTDPFSLELWDPFNNLDVLNPFSHSFPFPFPFPSFLSTHFPGFSSEIFPSLGTQLNCVETPRAHVYKAYLPGVTRDEVLVFIDDDRMLQISTENGNFMSRFKLPDNARTDEIEGFMENGMLIVTIGKQTQAPERPNVRVVEITE</sequence>
<dbReference type="AlphaFoldDB" id="A0A0D2VL77"/>
<dbReference type="GO" id="GO:0006979">
    <property type="term" value="P:response to oxidative stress"/>
    <property type="evidence" value="ECO:0007669"/>
    <property type="project" value="EnsemblPlants"/>
</dbReference>
<organism evidence="5 7">
    <name type="scientific">Gossypium raimondii</name>
    <name type="common">Peruvian cotton</name>
    <name type="synonym">Gossypium klotzschianum subsp. raimondii</name>
    <dbReference type="NCBI Taxonomy" id="29730"/>
    <lineage>
        <taxon>Eukaryota</taxon>
        <taxon>Viridiplantae</taxon>
        <taxon>Streptophyta</taxon>
        <taxon>Embryophyta</taxon>
        <taxon>Tracheophyta</taxon>
        <taxon>Spermatophyta</taxon>
        <taxon>Magnoliopsida</taxon>
        <taxon>eudicotyledons</taxon>
        <taxon>Gunneridae</taxon>
        <taxon>Pentapetalae</taxon>
        <taxon>rosids</taxon>
        <taxon>malvids</taxon>
        <taxon>Malvales</taxon>
        <taxon>Malvaceae</taxon>
        <taxon>Malvoideae</taxon>
        <taxon>Gossypium</taxon>
    </lineage>
</organism>
<evidence type="ECO:0000256" key="1">
    <source>
        <dbReference type="ARBA" id="ARBA00023016"/>
    </source>
</evidence>
<dbReference type="EMBL" id="CM001750">
    <property type="protein sequence ID" value="KJB71255.1"/>
    <property type="molecule type" value="Genomic_DNA"/>
</dbReference>
<dbReference type="InterPro" id="IPR031107">
    <property type="entry name" value="Small_HSP"/>
</dbReference>
<dbReference type="EMBL" id="JABEZZ010000011">
    <property type="protein sequence ID" value="MBA0599576.1"/>
    <property type="molecule type" value="Genomic_DNA"/>
</dbReference>
<evidence type="ECO:0000259" key="4">
    <source>
        <dbReference type="PROSITE" id="PS01031"/>
    </source>
</evidence>
<accession>A0A0D2VL77</accession>
<evidence type="ECO:0000313" key="8">
    <source>
        <dbReference type="Proteomes" id="UP000593578"/>
    </source>
</evidence>
<dbReference type="OrthoDB" id="1431247at2759"/>
<dbReference type="SUPFAM" id="SSF49764">
    <property type="entry name" value="HSP20-like chaperones"/>
    <property type="match status" value="1"/>
</dbReference>
<name>A0A0D2VL77_GOSRA</name>
<dbReference type="OMA" id="PINDQQG"/>
<dbReference type="KEGG" id="gra:105777941"/>
<dbReference type="InterPro" id="IPR008978">
    <property type="entry name" value="HSP20-like_chaperone"/>
</dbReference>
<dbReference type="Gene3D" id="2.60.40.790">
    <property type="match status" value="1"/>
</dbReference>
<dbReference type="STRING" id="29730.A0A0D2VL77"/>
<evidence type="ECO:0000313" key="5">
    <source>
        <dbReference type="EMBL" id="KJB71255.1"/>
    </source>
</evidence>
<keyword evidence="7" id="KW-1185">Reference proteome</keyword>
<evidence type="ECO:0000313" key="6">
    <source>
        <dbReference type="EMBL" id="MBA0599576.1"/>
    </source>
</evidence>
<dbReference type="PROSITE" id="PS01031">
    <property type="entry name" value="SHSP"/>
    <property type="match status" value="1"/>
</dbReference>
<evidence type="ECO:0000256" key="2">
    <source>
        <dbReference type="PROSITE-ProRule" id="PRU00285"/>
    </source>
</evidence>
<reference evidence="6 8" key="2">
    <citation type="journal article" date="2019" name="Genome Biol. Evol.">
        <title>Insights into the evolution of the New World diploid cottons (Gossypium, subgenus Houzingenia) based on genome sequencing.</title>
        <authorList>
            <person name="Grover C.E."/>
            <person name="Arick M.A. 2nd"/>
            <person name="Thrash A."/>
            <person name="Conover J.L."/>
            <person name="Sanders W.S."/>
            <person name="Peterson D.G."/>
            <person name="Frelichowski J.E."/>
            <person name="Scheffler J.A."/>
            <person name="Scheffler B.E."/>
            <person name="Wendel J.F."/>
        </authorList>
    </citation>
    <scope>NUCLEOTIDE SEQUENCE [LARGE SCALE GENOMIC DNA]</scope>
    <source>
        <strain evidence="6">8</strain>
        <tissue evidence="6">Leaf</tissue>
    </source>
</reference>
<evidence type="ECO:0000313" key="7">
    <source>
        <dbReference type="Proteomes" id="UP000032304"/>
    </source>
</evidence>
<dbReference type="Pfam" id="PF00011">
    <property type="entry name" value="HSP20"/>
    <property type="match status" value="1"/>
</dbReference>
<dbReference type="eggNOG" id="KOG0710">
    <property type="taxonomic scope" value="Eukaryota"/>
</dbReference>
<evidence type="ECO:0000256" key="3">
    <source>
        <dbReference type="RuleBase" id="RU003616"/>
    </source>
</evidence>
<reference evidence="5 7" key="1">
    <citation type="journal article" date="2012" name="Nature">
        <title>Repeated polyploidization of Gossypium genomes and the evolution of spinnable cotton fibres.</title>
        <authorList>
            <person name="Paterson A.H."/>
            <person name="Wendel J.F."/>
            <person name="Gundlach H."/>
            <person name="Guo H."/>
            <person name="Jenkins J."/>
            <person name="Jin D."/>
            <person name="Llewellyn D."/>
            <person name="Showmaker K.C."/>
            <person name="Shu S."/>
            <person name="Udall J."/>
            <person name="Yoo M.J."/>
            <person name="Byers R."/>
            <person name="Chen W."/>
            <person name="Doron-Faigenboim A."/>
            <person name="Duke M.V."/>
            <person name="Gong L."/>
            <person name="Grimwood J."/>
            <person name="Grover C."/>
            <person name="Grupp K."/>
            <person name="Hu G."/>
            <person name="Lee T.H."/>
            <person name="Li J."/>
            <person name="Lin L."/>
            <person name="Liu T."/>
            <person name="Marler B.S."/>
            <person name="Page J.T."/>
            <person name="Roberts A.W."/>
            <person name="Romanel E."/>
            <person name="Sanders W.S."/>
            <person name="Szadkowski E."/>
            <person name="Tan X."/>
            <person name="Tang H."/>
            <person name="Xu C."/>
            <person name="Wang J."/>
            <person name="Wang Z."/>
            <person name="Zhang D."/>
            <person name="Zhang L."/>
            <person name="Ashrafi H."/>
            <person name="Bedon F."/>
            <person name="Bowers J.E."/>
            <person name="Brubaker C.L."/>
            <person name="Chee P.W."/>
            <person name="Das S."/>
            <person name="Gingle A.R."/>
            <person name="Haigler C.H."/>
            <person name="Harker D."/>
            <person name="Hoffmann L.V."/>
            <person name="Hovav R."/>
            <person name="Jones D.C."/>
            <person name="Lemke C."/>
            <person name="Mansoor S."/>
            <person name="ur Rahman M."/>
            <person name="Rainville L.N."/>
            <person name="Rambani A."/>
            <person name="Reddy U.K."/>
            <person name="Rong J.K."/>
            <person name="Saranga Y."/>
            <person name="Scheffler B.E."/>
            <person name="Scheffler J.A."/>
            <person name="Stelly D.M."/>
            <person name="Triplett B.A."/>
            <person name="Van Deynze A."/>
            <person name="Vaslin M.F."/>
            <person name="Waghmare V.N."/>
            <person name="Walford S.A."/>
            <person name="Wright R.J."/>
            <person name="Zaki E.A."/>
            <person name="Zhang T."/>
            <person name="Dennis E.S."/>
            <person name="Mayer K.F."/>
            <person name="Peterson D.G."/>
            <person name="Rokhsar D.S."/>
            <person name="Wang X."/>
            <person name="Schmutz J."/>
        </authorList>
    </citation>
    <scope>NUCLEOTIDE SEQUENCE [LARGE SCALE GENOMIC DNA]</scope>
</reference>
<comment type="similarity">
    <text evidence="2 3">Belongs to the small heat shock protein (HSP20) family.</text>
</comment>
<gene>
    <name evidence="5" type="ORF">B456_011G113100</name>
    <name evidence="6" type="ORF">Gorai_005787</name>
</gene>
<keyword evidence="1" id="KW-0346">Stress response</keyword>
<dbReference type="Gramene" id="KJB71255">
    <property type="protein sequence ID" value="KJB71255"/>
    <property type="gene ID" value="B456_011G113100"/>
</dbReference>
<dbReference type="PANTHER" id="PTHR11527">
    <property type="entry name" value="HEAT-SHOCK PROTEIN 20 FAMILY MEMBER"/>
    <property type="match status" value="1"/>
</dbReference>
<proteinExistence type="inferred from homology"/>
<dbReference type="Proteomes" id="UP000593578">
    <property type="component" value="Unassembled WGS sequence"/>
</dbReference>
<dbReference type="InterPro" id="IPR002068">
    <property type="entry name" value="A-crystallin/Hsp20_dom"/>
</dbReference>
<feature type="domain" description="SHSP" evidence="4">
    <location>
        <begin position="111"/>
        <end position="209"/>
    </location>
</feature>
<dbReference type="Proteomes" id="UP000032304">
    <property type="component" value="Chromosome 11"/>
</dbReference>
<protein>
    <recommendedName>
        <fullName evidence="4">SHSP domain-containing protein</fullName>
    </recommendedName>
</protein>